<reference evidence="2" key="1">
    <citation type="submission" date="2023-10" db="EMBL/GenBank/DDBJ databases">
        <authorList>
            <person name="Chen Y."/>
            <person name="Shah S."/>
            <person name="Dougan E. K."/>
            <person name="Thang M."/>
            <person name="Chan C."/>
        </authorList>
    </citation>
    <scope>NUCLEOTIDE SEQUENCE [LARGE SCALE GENOMIC DNA]</scope>
</reference>
<evidence type="ECO:0008006" key="4">
    <source>
        <dbReference type="Google" id="ProtNLM"/>
    </source>
</evidence>
<evidence type="ECO:0000313" key="2">
    <source>
        <dbReference type="EMBL" id="CAK0894140.1"/>
    </source>
</evidence>
<accession>A0ABN9X7X2</accession>
<feature type="non-terminal residue" evidence="2">
    <location>
        <position position="316"/>
    </location>
</feature>
<gene>
    <name evidence="2" type="ORF">PCOR1329_LOCUS73265</name>
</gene>
<keyword evidence="3" id="KW-1185">Reference proteome</keyword>
<dbReference type="EMBL" id="CAUYUJ010019850">
    <property type="protein sequence ID" value="CAK0894140.1"/>
    <property type="molecule type" value="Genomic_DNA"/>
</dbReference>
<name>A0ABN9X7X2_9DINO</name>
<feature type="compositionally biased region" description="Low complexity" evidence="1">
    <location>
        <begin position="1"/>
        <end position="11"/>
    </location>
</feature>
<dbReference type="Proteomes" id="UP001189429">
    <property type="component" value="Unassembled WGS sequence"/>
</dbReference>
<feature type="region of interest" description="Disordered" evidence="1">
    <location>
        <begin position="1"/>
        <end position="34"/>
    </location>
</feature>
<evidence type="ECO:0000256" key="1">
    <source>
        <dbReference type="SAM" id="MobiDB-lite"/>
    </source>
</evidence>
<evidence type="ECO:0000313" key="3">
    <source>
        <dbReference type="Proteomes" id="UP001189429"/>
    </source>
</evidence>
<organism evidence="2 3">
    <name type="scientific">Prorocentrum cordatum</name>
    <dbReference type="NCBI Taxonomy" id="2364126"/>
    <lineage>
        <taxon>Eukaryota</taxon>
        <taxon>Sar</taxon>
        <taxon>Alveolata</taxon>
        <taxon>Dinophyceae</taxon>
        <taxon>Prorocentrales</taxon>
        <taxon>Prorocentraceae</taxon>
        <taxon>Prorocentrum</taxon>
    </lineage>
</organism>
<sequence>MALSGAAAAAASQDEDRFVDAEGGDCGAIPGDGYNGKRKADSLVDLITQGSDEEMDGEAAPSSQPGWLKALIQPMNRVCASVGTMQQQLADHDLKFEIMQRQYDSIHTDIQSSVDKALDTALDAKIRAKFDELDRKFQMASTREVWIGGFKRPMVARVLQRRSDWVKQQFPLDTTKNDTVHATNFSQSYSFKFPDEDEAKKFLDDARTRGLFYQDTKLGQVELRVRFDAPPFVRARHKVLGQVWQRVVEHWKTHNVDFRGQHWQIGCNGFRGFLFVTVNDDIFVIARIQELDHAQWVLEPEPSHLSQFQIPEESMT</sequence>
<proteinExistence type="predicted"/>
<comment type="caution">
    <text evidence="2">The sequence shown here is derived from an EMBL/GenBank/DDBJ whole genome shotgun (WGS) entry which is preliminary data.</text>
</comment>
<protein>
    <recommendedName>
        <fullName evidence="4">V-type proton ATPase subunit a</fullName>
    </recommendedName>
</protein>